<reference evidence="2 3" key="1">
    <citation type="submission" date="2022-01" db="EMBL/GenBank/DDBJ databases">
        <title>A chromosomal length assembly of Cordylochernes scorpioides.</title>
        <authorList>
            <person name="Zeh D."/>
            <person name="Zeh J."/>
        </authorList>
    </citation>
    <scope>NUCLEOTIDE SEQUENCE [LARGE SCALE GENOMIC DNA]</scope>
    <source>
        <strain evidence="2">IN4F17</strain>
        <tissue evidence="2">Whole Body</tissue>
    </source>
</reference>
<dbReference type="EMBL" id="CP092875">
    <property type="protein sequence ID" value="UYV75723.1"/>
    <property type="molecule type" value="Genomic_DNA"/>
</dbReference>
<dbReference type="Gene3D" id="3.30.420.10">
    <property type="entry name" value="Ribonuclease H-like superfamily/Ribonuclease H"/>
    <property type="match status" value="1"/>
</dbReference>
<dbReference type="Proteomes" id="UP001235939">
    <property type="component" value="Chromosome 13"/>
</dbReference>
<protein>
    <submittedName>
        <fullName evidence="2">Uncharacterized protein</fullName>
    </submittedName>
</protein>
<dbReference type="InterPro" id="IPR036397">
    <property type="entry name" value="RNaseH_sf"/>
</dbReference>
<keyword evidence="3" id="KW-1185">Reference proteome</keyword>
<feature type="compositionally biased region" description="Basic and acidic residues" evidence="1">
    <location>
        <begin position="284"/>
        <end position="296"/>
    </location>
</feature>
<organism evidence="2 3">
    <name type="scientific">Cordylochernes scorpioides</name>
    <dbReference type="NCBI Taxonomy" id="51811"/>
    <lineage>
        <taxon>Eukaryota</taxon>
        <taxon>Metazoa</taxon>
        <taxon>Ecdysozoa</taxon>
        <taxon>Arthropoda</taxon>
        <taxon>Chelicerata</taxon>
        <taxon>Arachnida</taxon>
        <taxon>Pseudoscorpiones</taxon>
        <taxon>Cheliferoidea</taxon>
        <taxon>Chernetidae</taxon>
        <taxon>Cordylochernes</taxon>
    </lineage>
</organism>
<dbReference type="PANTHER" id="PTHR46060:SF1">
    <property type="entry name" value="MARINER MOS1 TRANSPOSASE-LIKE PROTEIN"/>
    <property type="match status" value="1"/>
</dbReference>
<sequence length="337" mass="36527">MNIAIEMLDSVRDDPNLLQRVITGDKECVYGYDVETKAQSSQWKLPHEPRPKKARQVRSNVKVLLTVFFDCRGLVHHEFLPQGRTTLNLLRFAIWDPHKCGRSRAGATPAMRLFAVIFVVASVAWAKEDEAMEAAESVHHGYGGQGGYGGGRGGYGRGGAVSYGSRGHGSYGDAGYAARGHGGYDHGSYGDHGSYADRAHSAHGAHKRGGYRDLDAYGASRGAHDRYSSKGAYAHDRGAGYEKAYAYDKKAGYHKAGGDKGYYDSHHGLHDKKGYLDQGAYGRYGHDRHGSHDKSGKYGHGNYGYDQSGHHKHGNNYGASAYQGGHGGAVYGGGHYL</sequence>
<dbReference type="InterPro" id="IPR052709">
    <property type="entry name" value="Transposase-MT_Hybrid"/>
</dbReference>
<evidence type="ECO:0000256" key="1">
    <source>
        <dbReference type="SAM" id="MobiDB-lite"/>
    </source>
</evidence>
<dbReference type="Pfam" id="PF01359">
    <property type="entry name" value="Transposase_1"/>
    <property type="match status" value="1"/>
</dbReference>
<proteinExistence type="predicted"/>
<name>A0ABY6L3J9_9ARAC</name>
<accession>A0ABY6L3J9</accession>
<feature type="region of interest" description="Disordered" evidence="1">
    <location>
        <begin position="283"/>
        <end position="303"/>
    </location>
</feature>
<evidence type="ECO:0000313" key="3">
    <source>
        <dbReference type="Proteomes" id="UP001235939"/>
    </source>
</evidence>
<dbReference type="InterPro" id="IPR001888">
    <property type="entry name" value="Transposase_1"/>
</dbReference>
<dbReference type="PANTHER" id="PTHR46060">
    <property type="entry name" value="MARINER MOS1 TRANSPOSASE-LIKE PROTEIN"/>
    <property type="match status" value="1"/>
</dbReference>
<gene>
    <name evidence="2" type="ORF">LAZ67_13001142</name>
</gene>
<evidence type="ECO:0000313" key="2">
    <source>
        <dbReference type="EMBL" id="UYV75723.1"/>
    </source>
</evidence>